<dbReference type="InParanoid" id="A0A2J6TJP8"/>
<protein>
    <submittedName>
        <fullName evidence="1">Uncharacterized protein</fullName>
    </submittedName>
</protein>
<dbReference type="Proteomes" id="UP000235371">
    <property type="component" value="Unassembled WGS sequence"/>
</dbReference>
<sequence>MASYSNPGSANEEFYFWLATEKAVLKEVGDPDTCAEKSIEKRKDEEIQDEKCKRERQRQELIKAQYYPHHVDPAEILPRGIQILAEDTEDLEKGFPYPLALAKCDISLSDWTRFGDAIIGKFDHCRGGQYHHPHMYDFRIHTIAKHIEFVLDNVAEQDMTFFRPRGLIMRLDMPGEQNFGLDFMDLYSGSVVRLDHPVHNLSMAQPSLFIYPSDENVRQARLEDRKKLPMRPCLHCRIVAWEAGFLAIKPHYRDIRQKFFEGTRIVIDPITVLNNPKKAYKRGWTNWIQQCKDAKEKKSRREEKPPPKLEHAAAELQYFMDLDAYYEAMRSRPMSERIFRWPPSKQIYYDRWRGHSGFLYPNERSSSELVQVRFGSSLKKYKIMPWIPWEDSMDKRMLTQWTPKCVVPADGIEVMVMEKECISKDRCPGPKRTPRIPREYRCKFPYLPSEFEAAYYRVHEGRSGRFGLRFNKCKKSTESWKKTIQDMKNPKPPRTTLGLGTLGTNPFFPLFHRGARHF</sequence>
<organism evidence="1 2">
    <name type="scientific">Hyaloscypha bicolor E</name>
    <dbReference type="NCBI Taxonomy" id="1095630"/>
    <lineage>
        <taxon>Eukaryota</taxon>
        <taxon>Fungi</taxon>
        <taxon>Dikarya</taxon>
        <taxon>Ascomycota</taxon>
        <taxon>Pezizomycotina</taxon>
        <taxon>Leotiomycetes</taxon>
        <taxon>Helotiales</taxon>
        <taxon>Hyaloscyphaceae</taxon>
        <taxon>Hyaloscypha</taxon>
        <taxon>Hyaloscypha bicolor</taxon>
    </lineage>
</organism>
<keyword evidence="2" id="KW-1185">Reference proteome</keyword>
<proteinExistence type="predicted"/>
<dbReference type="GeneID" id="36580035"/>
<dbReference type="RefSeq" id="XP_024740134.1">
    <property type="nucleotide sequence ID" value="XM_024871953.1"/>
</dbReference>
<accession>A0A2J6TJP8</accession>
<dbReference type="EMBL" id="KZ613782">
    <property type="protein sequence ID" value="PMD63230.1"/>
    <property type="molecule type" value="Genomic_DNA"/>
</dbReference>
<dbReference type="AlphaFoldDB" id="A0A2J6TJP8"/>
<dbReference type="OrthoDB" id="3487117at2759"/>
<reference evidence="1 2" key="1">
    <citation type="submission" date="2016-04" db="EMBL/GenBank/DDBJ databases">
        <title>A degradative enzymes factory behind the ericoid mycorrhizal symbiosis.</title>
        <authorList>
            <consortium name="DOE Joint Genome Institute"/>
            <person name="Martino E."/>
            <person name="Morin E."/>
            <person name="Grelet G."/>
            <person name="Kuo A."/>
            <person name="Kohler A."/>
            <person name="Daghino S."/>
            <person name="Barry K."/>
            <person name="Choi C."/>
            <person name="Cichocki N."/>
            <person name="Clum A."/>
            <person name="Copeland A."/>
            <person name="Hainaut M."/>
            <person name="Haridas S."/>
            <person name="Labutti K."/>
            <person name="Lindquist E."/>
            <person name="Lipzen A."/>
            <person name="Khouja H.-R."/>
            <person name="Murat C."/>
            <person name="Ohm R."/>
            <person name="Olson A."/>
            <person name="Spatafora J."/>
            <person name="Veneault-Fourrey C."/>
            <person name="Henrissat B."/>
            <person name="Grigoriev I."/>
            <person name="Martin F."/>
            <person name="Perotto S."/>
        </authorList>
    </citation>
    <scope>NUCLEOTIDE SEQUENCE [LARGE SCALE GENOMIC DNA]</scope>
    <source>
        <strain evidence="1 2">E</strain>
    </source>
</reference>
<name>A0A2J6TJP8_9HELO</name>
<evidence type="ECO:0000313" key="2">
    <source>
        <dbReference type="Proteomes" id="UP000235371"/>
    </source>
</evidence>
<gene>
    <name evidence="1" type="ORF">K444DRAFT_330311</name>
</gene>
<evidence type="ECO:0000313" key="1">
    <source>
        <dbReference type="EMBL" id="PMD63230.1"/>
    </source>
</evidence>